<dbReference type="GO" id="GO:0006606">
    <property type="term" value="P:protein import into nucleus"/>
    <property type="evidence" value="ECO:0007669"/>
    <property type="project" value="TreeGrafter"/>
</dbReference>
<dbReference type="Pfam" id="PF03810">
    <property type="entry name" value="IBN_N"/>
    <property type="match status" value="1"/>
</dbReference>
<dbReference type="GO" id="GO:0005737">
    <property type="term" value="C:cytoplasm"/>
    <property type="evidence" value="ECO:0007669"/>
    <property type="project" value="TreeGrafter"/>
</dbReference>
<evidence type="ECO:0000313" key="2">
    <source>
        <dbReference type="EMBL" id="EDP45334.1"/>
    </source>
</evidence>
<accession>A8PSV5</accession>
<dbReference type="InParanoid" id="A8PSV5"/>
<dbReference type="SMART" id="SM00913">
    <property type="entry name" value="IBN_N"/>
    <property type="match status" value="1"/>
</dbReference>
<dbReference type="InterPro" id="IPR057941">
    <property type="entry name" value="TPR_TNPO3_IPO13_2nd"/>
</dbReference>
<dbReference type="PANTHER" id="PTHR12363:SF53">
    <property type="entry name" value="MRNA TRANSPORT REGULATOR MTR10"/>
    <property type="match status" value="1"/>
</dbReference>
<dbReference type="Pfam" id="PF08389">
    <property type="entry name" value="Xpo1"/>
    <property type="match status" value="1"/>
</dbReference>
<dbReference type="KEGG" id="mgl:MGL_0323"/>
<dbReference type="InterPro" id="IPR013598">
    <property type="entry name" value="Exportin-1/Importin-b-like"/>
</dbReference>
<dbReference type="PANTHER" id="PTHR12363">
    <property type="entry name" value="TRANSPORTIN 3 AND IMPORTIN 13"/>
    <property type="match status" value="1"/>
</dbReference>
<dbReference type="Gene3D" id="1.25.10.10">
    <property type="entry name" value="Leucine-rich Repeat Variant"/>
    <property type="match status" value="1"/>
</dbReference>
<dbReference type="Pfam" id="PF24138">
    <property type="entry name" value="TPR_TNPO3_IPO13_2nd"/>
    <property type="match status" value="1"/>
</dbReference>
<dbReference type="InterPro" id="IPR057942">
    <property type="entry name" value="TPR_TNPO3_IPO13_3rd"/>
</dbReference>
<dbReference type="Proteomes" id="UP000008837">
    <property type="component" value="Unassembled WGS sequence"/>
</dbReference>
<dbReference type="STRING" id="425265.A8PSV5"/>
<dbReference type="EMBL" id="AAYY01000001">
    <property type="protein sequence ID" value="EDP45334.1"/>
    <property type="molecule type" value="Genomic_DNA"/>
</dbReference>
<sequence>MSSSEAAAVAATAASHPDVSSVLAALQALYHDPNSSAKQEANLALLQFQKTPQAWNTANTLLLSQDLPLESRLFSAQTFRSKVTFDLEQLEGASQEQLRDTLLHALDMYASGPRVIQTQLCLALAALALQMPESRWGAVIPQMIERFGSAPTTVGVLLEFLTVLPEEVSMNHRIPIDNAAYHERVPRLLTQHAPTVLQVLYMYIRADGVTTPIQAMILACLRSWLKAGEVSALQLAETPLLACAFDALQNEELFDTAVDVVCDLINETQEIHENQSVIEQILPRLEELRPALAAAGDDEDRVRGLCRIFVQAGETYHALILQHTAALLPIVQTVLDCASYHDLDIVQITFRFWYLLASDVHKALEQGESSALPFRGVYEQLFAVILRHLRFPNDDEDTLTGQERDDFRSFRHYMGDTLKDCCYVLGAEACIARSLHLIESALAQASPELHWQDMEAPLFSMRSMGGQIDIQTSDVVPSVFALVPRLPPHPRLRYAGLLVISRFTEWVAEHPEHLHEVLSFITTGFDGSDKDIAAAAAQAMNFLCQDCREHLVPYYPQLLEFFRTVYDHLAVDDLLAVSEALTHVITAMSSAAAASDALLRLAEPLLQSVHDVSALPNATKPDLMRAADRMEQLARILQVMGVSLASTLPEACASTCSQAYAILDRLLERYGDVFFISERTSALIRRALIFFGDRAEPTLPALLDRFASCLEATGFSGYVWIIGKSMDQYGAQANDILRAQLGHAMDRTTHKVMSLLAAAPAPDAISDVLDDYLHSCLVTIQTAPALLFGSASFSHSYAIAVQALCALSPSLVGIATDVVRAIVEYAREAPAPDHTLVQTIRVVVGERGSDTVRTILLGLVTHFPPENMPVVVAIMRALALDYPHELTTWTISAAQMLPLEAVPDADRTKFIEHVQTTAPLEETIKPSLVRLYGASRKSRERGT</sequence>
<protein>
    <recommendedName>
        <fullName evidence="1">Importin N-terminal domain-containing protein</fullName>
    </recommendedName>
</protein>
<evidence type="ECO:0000313" key="3">
    <source>
        <dbReference type="Proteomes" id="UP000008837"/>
    </source>
</evidence>
<comment type="caution">
    <text evidence="2">The sequence shown here is derived from an EMBL/GenBank/DDBJ whole genome shotgun (WGS) entry which is preliminary data.</text>
</comment>
<dbReference type="SUPFAM" id="SSF48371">
    <property type="entry name" value="ARM repeat"/>
    <property type="match status" value="1"/>
</dbReference>
<dbReference type="InterPro" id="IPR001494">
    <property type="entry name" value="Importin-beta_N"/>
</dbReference>
<dbReference type="GO" id="GO:0031267">
    <property type="term" value="F:small GTPase binding"/>
    <property type="evidence" value="ECO:0007669"/>
    <property type="project" value="InterPro"/>
</dbReference>
<dbReference type="Pfam" id="PF24140">
    <property type="entry name" value="TPR_TNPO3_IPO13_3rd"/>
    <property type="match status" value="1"/>
</dbReference>
<organism evidence="2 3">
    <name type="scientific">Malassezia globosa (strain ATCC MYA-4612 / CBS 7966)</name>
    <name type="common">Dandruff-associated fungus</name>
    <dbReference type="NCBI Taxonomy" id="425265"/>
    <lineage>
        <taxon>Eukaryota</taxon>
        <taxon>Fungi</taxon>
        <taxon>Dikarya</taxon>
        <taxon>Basidiomycota</taxon>
        <taxon>Ustilaginomycotina</taxon>
        <taxon>Malasseziomycetes</taxon>
        <taxon>Malasseziales</taxon>
        <taxon>Malasseziaceae</taxon>
        <taxon>Malassezia</taxon>
    </lineage>
</organism>
<proteinExistence type="predicted"/>
<dbReference type="OMA" id="KPVYFQL"/>
<dbReference type="PROSITE" id="PS50166">
    <property type="entry name" value="IMPORTIN_B_NT"/>
    <property type="match status" value="1"/>
</dbReference>
<name>A8PSV5_MALGO</name>
<keyword evidence="3" id="KW-1185">Reference proteome</keyword>
<dbReference type="GeneID" id="5856854"/>
<dbReference type="FunCoup" id="A8PSV5">
    <property type="interactions" value="777"/>
</dbReference>
<gene>
    <name evidence="2" type="ORF">MGL_0323</name>
</gene>
<reference evidence="2 3" key="1">
    <citation type="journal article" date="2007" name="Proc. Natl. Acad. Sci. U.S.A.">
        <title>Dandruff-associated Malassezia genomes reveal convergent and divergent virulence traits shared with plant and human fungal pathogens.</title>
        <authorList>
            <person name="Xu J."/>
            <person name="Saunders C.W."/>
            <person name="Hu P."/>
            <person name="Grant R.A."/>
            <person name="Boekhout T."/>
            <person name="Kuramae E.E."/>
            <person name="Kronstad J.W."/>
            <person name="Deangelis Y.M."/>
            <person name="Reeder N.L."/>
            <person name="Johnstone K.R."/>
            <person name="Leland M."/>
            <person name="Fieno A.M."/>
            <person name="Begley W.M."/>
            <person name="Sun Y."/>
            <person name="Lacey M.P."/>
            <person name="Chaudhary T."/>
            <person name="Keough T."/>
            <person name="Chu L."/>
            <person name="Sears R."/>
            <person name="Yuan B."/>
            <person name="Dawson T.L.Jr."/>
        </authorList>
    </citation>
    <scope>NUCLEOTIDE SEQUENCE [LARGE SCALE GENOMIC DNA]</scope>
    <source>
        <strain evidence="3">ATCC MYA-4612 / CBS 7966</strain>
    </source>
</reference>
<evidence type="ECO:0000259" key="1">
    <source>
        <dbReference type="PROSITE" id="PS50166"/>
    </source>
</evidence>
<feature type="domain" description="Importin N-terminal" evidence="1">
    <location>
        <begin position="41"/>
        <end position="108"/>
    </location>
</feature>
<dbReference type="VEuPathDB" id="FungiDB:MGL_0323"/>
<dbReference type="InterPro" id="IPR011989">
    <property type="entry name" value="ARM-like"/>
</dbReference>
<dbReference type="InterPro" id="IPR051345">
    <property type="entry name" value="Importin_beta-like_NTR"/>
</dbReference>
<dbReference type="InterPro" id="IPR016024">
    <property type="entry name" value="ARM-type_fold"/>
</dbReference>
<dbReference type="OrthoDB" id="435593at2759"/>
<dbReference type="RefSeq" id="XP_001732548.1">
    <property type="nucleotide sequence ID" value="XM_001732496.1"/>
</dbReference>
<dbReference type="AlphaFoldDB" id="A8PSV5"/>